<dbReference type="Pfam" id="PF00015">
    <property type="entry name" value="MCPsignal"/>
    <property type="match status" value="1"/>
</dbReference>
<keyword evidence="5" id="KW-0472">Membrane</keyword>
<proteinExistence type="inferred from homology"/>
<dbReference type="InterPro" id="IPR051310">
    <property type="entry name" value="MCP_chemotaxis"/>
</dbReference>
<feature type="domain" description="Methyl-accepting transducer" evidence="6">
    <location>
        <begin position="267"/>
        <end position="496"/>
    </location>
</feature>
<dbReference type="PRINTS" id="PR00260">
    <property type="entry name" value="CHEMTRNSDUCR"/>
</dbReference>
<dbReference type="RefSeq" id="WP_131144651.1">
    <property type="nucleotide sequence ID" value="NZ_BMWV01000002.1"/>
</dbReference>
<evidence type="ECO:0000313" key="9">
    <source>
        <dbReference type="EMBL" id="QBI00515.1"/>
    </source>
</evidence>
<evidence type="ECO:0000256" key="4">
    <source>
        <dbReference type="PROSITE-ProRule" id="PRU00284"/>
    </source>
</evidence>
<evidence type="ECO:0000313" key="8">
    <source>
        <dbReference type="EMBL" id="GGY32706.1"/>
    </source>
</evidence>
<sequence length="534" mass="55852">MGNFRIGTRLALGFALVLALLAAMTVTGVLRMQGASRLTEELVSQRVQNERLMTEWNTVIEVNAARTIAAFFAPDVTTQKAIEATMAASSKRATEIQDLLGRTLADEDSRRGHAAVMAARKQYTDTRKTMLAAKAAGDMATAQRLYATDLNTTRGAYLGALASLLKTQQAALDVTAAAIQANYAAGRNLLLALGLGATVAGVVVAWRLTRAITAPLRQAVQVAENVSSGDLTSAIDDSRADETGQLMRALKKMNGSLLAIVSQVRNGTETIATAAAEIAAGNLDLSSRTEQQASALQQTAATMEQLTSAVRSNADNAREARTLADGAAAIAGQGGSVVADVVRTMDDINASSGRIVDIIAVIDGIAFQTNILALNAAVEAARAGEQGRGFAVVASEVRALAGRSAAAAREIKELIGDSVQKVQAGSALVDRAGHTMSDIEAAIAKVTQIMTQIADASAQQQDGIEQVNTAITQMDQVTQQNAALVEQAAAAAATMQAQANRLADAVAVFRLDSAEPLRRREDHRGHEQRIALSA</sequence>
<dbReference type="CDD" id="cd06225">
    <property type="entry name" value="HAMP"/>
    <property type="match status" value="1"/>
</dbReference>
<dbReference type="Pfam" id="PF12729">
    <property type="entry name" value="4HB_MCP_1"/>
    <property type="match status" value="1"/>
</dbReference>
<dbReference type="FunFam" id="1.10.287.950:FF:000001">
    <property type="entry name" value="Methyl-accepting chemotaxis sensory transducer"/>
    <property type="match status" value="1"/>
</dbReference>
<dbReference type="SUPFAM" id="SSF58104">
    <property type="entry name" value="Methyl-accepting chemotaxis protein (MCP) signaling domain"/>
    <property type="match status" value="1"/>
</dbReference>
<evidence type="ECO:0000259" key="6">
    <source>
        <dbReference type="PROSITE" id="PS50111"/>
    </source>
</evidence>
<dbReference type="CDD" id="cd19411">
    <property type="entry name" value="MCP2201-like_sensor"/>
    <property type="match status" value="1"/>
</dbReference>
<keyword evidence="10" id="KW-1185">Reference proteome</keyword>
<dbReference type="Proteomes" id="UP000628442">
    <property type="component" value="Unassembled WGS sequence"/>
</dbReference>
<keyword evidence="4" id="KW-0807">Transducer</keyword>
<dbReference type="PANTHER" id="PTHR43531">
    <property type="entry name" value="PROTEIN ICFG"/>
    <property type="match status" value="1"/>
</dbReference>
<keyword evidence="5" id="KW-1133">Transmembrane helix</keyword>
<accession>A0A411WUS1</accession>
<dbReference type="EMBL" id="BMWV01000002">
    <property type="protein sequence ID" value="GGY32706.1"/>
    <property type="molecule type" value="Genomic_DNA"/>
</dbReference>
<dbReference type="SMART" id="SM00304">
    <property type="entry name" value="HAMP"/>
    <property type="match status" value="1"/>
</dbReference>
<dbReference type="PANTHER" id="PTHR43531:SF14">
    <property type="entry name" value="METHYL-ACCEPTING CHEMOTAXIS PROTEIN I-RELATED"/>
    <property type="match status" value="1"/>
</dbReference>
<dbReference type="Proteomes" id="UP000292307">
    <property type="component" value="Chromosome"/>
</dbReference>
<dbReference type="PROSITE" id="PS50111">
    <property type="entry name" value="CHEMOTAXIS_TRANSDUC_2"/>
    <property type="match status" value="1"/>
</dbReference>
<dbReference type="SMART" id="SM00283">
    <property type="entry name" value="MA"/>
    <property type="match status" value="1"/>
</dbReference>
<name>A0A411WUS1_9BURK</name>
<evidence type="ECO:0000259" key="7">
    <source>
        <dbReference type="PROSITE" id="PS50885"/>
    </source>
</evidence>
<dbReference type="Gene3D" id="1.10.287.950">
    <property type="entry name" value="Methyl-accepting chemotaxis protein"/>
    <property type="match status" value="1"/>
</dbReference>
<dbReference type="InterPro" id="IPR004090">
    <property type="entry name" value="Chemotax_Me-accpt_rcpt"/>
</dbReference>
<gene>
    <name evidence="9" type="ORF">EYF70_06345</name>
    <name evidence="8" type="ORF">GCM10007387_13660</name>
</gene>
<dbReference type="OrthoDB" id="5441488at2"/>
<dbReference type="Gene3D" id="6.10.340.10">
    <property type="match status" value="1"/>
</dbReference>
<keyword evidence="5" id="KW-0812">Transmembrane</keyword>
<comment type="similarity">
    <text evidence="3">Belongs to the methyl-accepting chemotaxis (MCP) protein family.</text>
</comment>
<dbReference type="EMBL" id="CP036401">
    <property type="protein sequence ID" value="QBI00515.1"/>
    <property type="molecule type" value="Genomic_DNA"/>
</dbReference>
<organism evidence="8 11">
    <name type="scientific">Pseudoduganella albidiflava</name>
    <dbReference type="NCBI Taxonomy" id="321983"/>
    <lineage>
        <taxon>Bacteria</taxon>
        <taxon>Pseudomonadati</taxon>
        <taxon>Pseudomonadota</taxon>
        <taxon>Betaproteobacteria</taxon>
        <taxon>Burkholderiales</taxon>
        <taxon>Oxalobacteraceae</taxon>
        <taxon>Telluria group</taxon>
        <taxon>Pseudoduganella</taxon>
    </lineage>
</organism>
<keyword evidence="2" id="KW-0488">Methylation</keyword>
<dbReference type="AlphaFoldDB" id="A0A411WUS1"/>
<dbReference type="PROSITE" id="PS50885">
    <property type="entry name" value="HAMP"/>
    <property type="match status" value="1"/>
</dbReference>
<evidence type="ECO:0000256" key="5">
    <source>
        <dbReference type="SAM" id="Phobius"/>
    </source>
</evidence>
<dbReference type="GO" id="GO:0006935">
    <property type="term" value="P:chemotaxis"/>
    <property type="evidence" value="ECO:0007669"/>
    <property type="project" value="InterPro"/>
</dbReference>
<feature type="domain" description="HAMP" evidence="7">
    <location>
        <begin position="210"/>
        <end position="262"/>
    </location>
</feature>
<reference evidence="8" key="1">
    <citation type="journal article" date="2014" name="Int. J. Syst. Evol. Microbiol.">
        <title>Complete genome sequence of Corynebacterium casei LMG S-19264T (=DSM 44701T), isolated from a smear-ripened cheese.</title>
        <authorList>
            <consortium name="US DOE Joint Genome Institute (JGI-PGF)"/>
            <person name="Walter F."/>
            <person name="Albersmeier A."/>
            <person name="Kalinowski J."/>
            <person name="Ruckert C."/>
        </authorList>
    </citation>
    <scope>NUCLEOTIDE SEQUENCE</scope>
    <source>
        <strain evidence="8">KCTC 12343</strain>
    </source>
</reference>
<evidence type="ECO:0000256" key="1">
    <source>
        <dbReference type="ARBA" id="ARBA00004370"/>
    </source>
</evidence>
<dbReference type="InterPro" id="IPR024478">
    <property type="entry name" value="HlyB_4HB_MCP"/>
</dbReference>
<evidence type="ECO:0000313" key="11">
    <source>
        <dbReference type="Proteomes" id="UP000628442"/>
    </source>
</evidence>
<dbReference type="GO" id="GO:0005886">
    <property type="term" value="C:plasma membrane"/>
    <property type="evidence" value="ECO:0007669"/>
    <property type="project" value="TreeGrafter"/>
</dbReference>
<comment type="subcellular location">
    <subcellularLocation>
        <location evidence="1">Membrane</location>
    </subcellularLocation>
</comment>
<evidence type="ECO:0000256" key="2">
    <source>
        <dbReference type="ARBA" id="ARBA00022481"/>
    </source>
</evidence>
<reference evidence="8" key="3">
    <citation type="submission" date="2022-12" db="EMBL/GenBank/DDBJ databases">
        <authorList>
            <person name="Sun Q."/>
            <person name="Kim S."/>
        </authorList>
    </citation>
    <scope>NUCLEOTIDE SEQUENCE</scope>
    <source>
        <strain evidence="8">KCTC 12343</strain>
    </source>
</reference>
<dbReference type="InterPro" id="IPR003660">
    <property type="entry name" value="HAMP_dom"/>
</dbReference>
<evidence type="ECO:0000313" key="10">
    <source>
        <dbReference type="Proteomes" id="UP000292307"/>
    </source>
</evidence>
<evidence type="ECO:0000256" key="3">
    <source>
        <dbReference type="ARBA" id="ARBA00029447"/>
    </source>
</evidence>
<dbReference type="Pfam" id="PF00672">
    <property type="entry name" value="HAMP"/>
    <property type="match status" value="1"/>
</dbReference>
<dbReference type="GO" id="GO:0007165">
    <property type="term" value="P:signal transduction"/>
    <property type="evidence" value="ECO:0007669"/>
    <property type="project" value="UniProtKB-KW"/>
</dbReference>
<protein>
    <submittedName>
        <fullName evidence="9">HAMP domain-containing protein</fullName>
    </submittedName>
</protein>
<reference evidence="9 10" key="2">
    <citation type="submission" date="2019-02" db="EMBL/GenBank/DDBJ databases">
        <title>Draft Genome Sequences of Six Type Strains of the Genus Massilia.</title>
        <authorList>
            <person name="Miess H."/>
            <person name="Frediansyhah A."/>
            <person name="Gross H."/>
        </authorList>
    </citation>
    <scope>NUCLEOTIDE SEQUENCE [LARGE SCALE GENOMIC DNA]</scope>
    <source>
        <strain evidence="9 10">DSM 17472</strain>
    </source>
</reference>
<dbReference type="GO" id="GO:0004888">
    <property type="term" value="F:transmembrane signaling receptor activity"/>
    <property type="evidence" value="ECO:0007669"/>
    <property type="project" value="InterPro"/>
</dbReference>
<dbReference type="InterPro" id="IPR047347">
    <property type="entry name" value="YvaQ-like_sensor"/>
</dbReference>
<dbReference type="InterPro" id="IPR004089">
    <property type="entry name" value="MCPsignal_dom"/>
</dbReference>
<feature type="transmembrane region" description="Helical" evidence="5">
    <location>
        <begin position="189"/>
        <end position="208"/>
    </location>
</feature>